<name>A0ABT6MSS1_9GAMM</name>
<evidence type="ECO:0000313" key="2">
    <source>
        <dbReference type="Proteomes" id="UP001160550"/>
    </source>
</evidence>
<keyword evidence="2" id="KW-1185">Reference proteome</keyword>
<proteinExistence type="predicted"/>
<reference evidence="1" key="2">
    <citation type="submission" date="2023-04" db="EMBL/GenBank/DDBJ databases">
        <authorList>
            <person name="Sun J.-Q."/>
        </authorList>
    </citation>
    <scope>NUCLEOTIDE SEQUENCE</scope>
    <source>
        <strain evidence="1">CC-YY355</strain>
    </source>
</reference>
<reference evidence="1" key="1">
    <citation type="journal article" date="2007" name="Int. J. Syst. Evol. Microbiol.">
        <title>Luteimonas composti sp. nov., a moderately thermophilic bacterium isolated from food waste.</title>
        <authorList>
            <person name="Young C.C."/>
            <person name="Kampfer P."/>
            <person name="Chen W.M."/>
            <person name="Yen W.S."/>
            <person name="Arun A.B."/>
            <person name="Lai W.A."/>
            <person name="Shen F.T."/>
            <person name="Rekha P.D."/>
            <person name="Lin K.Y."/>
            <person name="Chou J.H."/>
        </authorList>
    </citation>
    <scope>NUCLEOTIDE SEQUENCE</scope>
    <source>
        <strain evidence="1">CC-YY355</strain>
    </source>
</reference>
<organism evidence="1 2">
    <name type="scientific">Luteimonas composti</name>
    <dbReference type="NCBI Taxonomy" id="398257"/>
    <lineage>
        <taxon>Bacteria</taxon>
        <taxon>Pseudomonadati</taxon>
        <taxon>Pseudomonadota</taxon>
        <taxon>Gammaproteobacteria</taxon>
        <taxon>Lysobacterales</taxon>
        <taxon>Lysobacteraceae</taxon>
        <taxon>Luteimonas</taxon>
    </lineage>
</organism>
<evidence type="ECO:0000313" key="1">
    <source>
        <dbReference type="EMBL" id="MDH7453706.1"/>
    </source>
</evidence>
<dbReference type="EMBL" id="JARYGX010000022">
    <property type="protein sequence ID" value="MDH7453706.1"/>
    <property type="molecule type" value="Genomic_DNA"/>
</dbReference>
<sequence>MHIARQAFLSILVLASLLALLPGIAYAVGLFRVHGRPVPADPTAFDRGLVQAAWQGCREESPIAVTRLNPWGVAARLLFGDPLRAAPGERASWQIARTHNAAHPVGNNLWWHTSGTALTIWITRNWSAEQIGATLARDGLCK</sequence>
<comment type="caution">
    <text evidence="1">The sequence shown here is derived from an EMBL/GenBank/DDBJ whole genome shotgun (WGS) entry which is preliminary data.</text>
</comment>
<gene>
    <name evidence="1" type="ORF">QF205_11605</name>
</gene>
<accession>A0ABT6MSS1</accession>
<dbReference type="RefSeq" id="WP_280942927.1">
    <property type="nucleotide sequence ID" value="NZ_JARYGX010000022.1"/>
</dbReference>
<dbReference type="Proteomes" id="UP001160550">
    <property type="component" value="Unassembled WGS sequence"/>
</dbReference>
<protein>
    <submittedName>
        <fullName evidence="1">Uncharacterized protein</fullName>
    </submittedName>
</protein>